<accession>A0A1Y5FGP2</accession>
<dbReference type="SUPFAM" id="SSF52540">
    <property type="entry name" value="P-loop containing nucleoside triphosphate hydrolases"/>
    <property type="match status" value="1"/>
</dbReference>
<organism evidence="2 3">
    <name type="scientific">Halobacteriovorax marinus</name>
    <dbReference type="NCBI Taxonomy" id="97084"/>
    <lineage>
        <taxon>Bacteria</taxon>
        <taxon>Pseudomonadati</taxon>
        <taxon>Bdellovibrionota</taxon>
        <taxon>Bacteriovoracia</taxon>
        <taxon>Bacteriovoracales</taxon>
        <taxon>Halobacteriovoraceae</taxon>
        <taxon>Halobacteriovorax</taxon>
    </lineage>
</organism>
<dbReference type="Pfam" id="PF13173">
    <property type="entry name" value="AAA_14"/>
    <property type="match status" value="1"/>
</dbReference>
<feature type="domain" description="AAA" evidence="1">
    <location>
        <begin position="23"/>
        <end position="85"/>
    </location>
</feature>
<dbReference type="InterPro" id="IPR041682">
    <property type="entry name" value="AAA_14"/>
</dbReference>
<sequence length="85" mass="9666">MKRIKALQLSSILELVNKREDYIHVFIGPRQVGKTTTVKQLSEKSKFSNKYVTADGEVSRSKSWLSLQWQMALSEGVGLLIIDEI</sequence>
<evidence type="ECO:0000259" key="1">
    <source>
        <dbReference type="Pfam" id="PF13173"/>
    </source>
</evidence>
<gene>
    <name evidence="2" type="ORF">A9Q84_05470</name>
</gene>
<dbReference type="EMBL" id="MAAO01000004">
    <property type="protein sequence ID" value="OUR98862.1"/>
    <property type="molecule type" value="Genomic_DNA"/>
</dbReference>
<evidence type="ECO:0000313" key="3">
    <source>
        <dbReference type="Proteomes" id="UP000196531"/>
    </source>
</evidence>
<name>A0A1Y5FGP2_9BACT</name>
<comment type="caution">
    <text evidence="2">The sequence shown here is derived from an EMBL/GenBank/DDBJ whole genome shotgun (WGS) entry which is preliminary data.</text>
</comment>
<proteinExistence type="predicted"/>
<dbReference type="Proteomes" id="UP000196531">
    <property type="component" value="Unassembled WGS sequence"/>
</dbReference>
<dbReference type="InterPro" id="IPR027417">
    <property type="entry name" value="P-loop_NTPase"/>
</dbReference>
<protein>
    <recommendedName>
        <fullName evidence="1">AAA domain-containing protein</fullName>
    </recommendedName>
</protein>
<evidence type="ECO:0000313" key="2">
    <source>
        <dbReference type="EMBL" id="OUR98862.1"/>
    </source>
</evidence>
<reference evidence="3" key="1">
    <citation type="journal article" date="2017" name="Proc. Natl. Acad. Sci. U.S.A.">
        <title>Simulation of Deepwater Horizon oil plume reveals substrate specialization within a complex community of hydrocarbon-degraders.</title>
        <authorList>
            <person name="Hu P."/>
            <person name="Dubinsky E.A."/>
            <person name="Probst A.J."/>
            <person name="Wang J."/>
            <person name="Sieber C.M.K."/>
            <person name="Tom L.M."/>
            <person name="Gardinali P."/>
            <person name="Banfield J.F."/>
            <person name="Atlas R.M."/>
            <person name="Andersen G.L."/>
        </authorList>
    </citation>
    <scope>NUCLEOTIDE SEQUENCE [LARGE SCALE GENOMIC DNA]</scope>
</reference>
<dbReference type="Gene3D" id="3.40.50.300">
    <property type="entry name" value="P-loop containing nucleotide triphosphate hydrolases"/>
    <property type="match status" value="1"/>
</dbReference>
<dbReference type="AlphaFoldDB" id="A0A1Y5FGP2"/>